<dbReference type="STRING" id="351659.SAMN05421784_1492"/>
<accession>A0A1I7K7U3</accession>
<sequence length="231" mass="26506">MSKSLVILNGVKISTDKQGRYRLNDLHKASGGETKHQPGLWSANQQTQSLINLLKKETLGNPIVSIEGRKGGTYACKELVYAYAMWISPEFHLHVIRKFDAVIMGEYKARQDRDTARLEYKPMTDAVKKSREEQGKTIAPHHFSNEADLINRIALGMTAAKFRVHHDIEKKESIRDYLTPEQMRCITELQRANTVFISMGWDYEQRKASLTGIYEKNHKKPLLEELHRLAA</sequence>
<evidence type="ECO:0000259" key="1">
    <source>
        <dbReference type="PROSITE" id="PS51301"/>
    </source>
</evidence>
<keyword evidence="3" id="KW-1185">Reference proteome</keyword>
<dbReference type="RefSeq" id="WP_092553869.1">
    <property type="nucleotide sequence ID" value="NZ_CAWRBG010000025.1"/>
</dbReference>
<dbReference type="InterPro" id="IPR018004">
    <property type="entry name" value="KilA/APSES_HTH"/>
</dbReference>
<reference evidence="3" key="1">
    <citation type="submission" date="2016-10" db="EMBL/GenBank/DDBJ databases">
        <authorList>
            <person name="Varghese N."/>
            <person name="Submissions S."/>
        </authorList>
    </citation>
    <scope>NUCLEOTIDE SEQUENCE [LARGE SCALE GENOMIC DNA]</scope>
    <source>
        <strain evidence="3">DSM 18168</strain>
    </source>
</reference>
<evidence type="ECO:0000313" key="3">
    <source>
        <dbReference type="Proteomes" id="UP000242496"/>
    </source>
</evidence>
<gene>
    <name evidence="2" type="ORF">SAMN05421784_1492</name>
</gene>
<dbReference type="SMART" id="SM01252">
    <property type="entry name" value="KilA-N"/>
    <property type="match status" value="1"/>
</dbReference>
<dbReference type="Pfam" id="PF04383">
    <property type="entry name" value="KilA-N"/>
    <property type="match status" value="1"/>
</dbReference>
<proteinExistence type="predicted"/>
<feature type="domain" description="KilA-N" evidence="1">
    <location>
        <begin position="2"/>
        <end position="102"/>
    </location>
</feature>
<dbReference type="EMBL" id="FPBJ01000049">
    <property type="protein sequence ID" value="SFU93432.1"/>
    <property type="molecule type" value="Genomic_DNA"/>
</dbReference>
<organism evidence="2 3">
    <name type="scientific">Xenorhabdus koppenhoeferi</name>
    <dbReference type="NCBI Taxonomy" id="351659"/>
    <lineage>
        <taxon>Bacteria</taxon>
        <taxon>Pseudomonadati</taxon>
        <taxon>Pseudomonadota</taxon>
        <taxon>Gammaproteobacteria</taxon>
        <taxon>Enterobacterales</taxon>
        <taxon>Morganellaceae</taxon>
        <taxon>Xenorhabdus</taxon>
    </lineage>
</organism>
<name>A0A1I7K7U3_9GAMM</name>
<dbReference type="OrthoDB" id="5298460at2"/>
<protein>
    <submittedName>
        <fullName evidence="2">KilA-N domain-containing protein</fullName>
    </submittedName>
</protein>
<dbReference type="Proteomes" id="UP000242496">
    <property type="component" value="Unassembled WGS sequence"/>
</dbReference>
<evidence type="ECO:0000313" key="2">
    <source>
        <dbReference type="EMBL" id="SFU93432.1"/>
    </source>
</evidence>
<dbReference type="InterPro" id="IPR017880">
    <property type="entry name" value="KilA_N"/>
</dbReference>
<dbReference type="AlphaFoldDB" id="A0A1I7K7U3"/>
<dbReference type="PROSITE" id="PS51301">
    <property type="entry name" value="KILA_N"/>
    <property type="match status" value="1"/>
</dbReference>